<dbReference type="SMART" id="SM00387">
    <property type="entry name" value="HATPase_c"/>
    <property type="match status" value="1"/>
</dbReference>
<dbReference type="Pfam" id="PF00072">
    <property type="entry name" value="Response_reg"/>
    <property type="match status" value="1"/>
</dbReference>
<evidence type="ECO:0000256" key="10">
    <source>
        <dbReference type="ARBA" id="ARBA00022840"/>
    </source>
</evidence>
<dbReference type="Pfam" id="PF01627">
    <property type="entry name" value="Hpt"/>
    <property type="match status" value="1"/>
</dbReference>
<feature type="modified residue" description="4-aspartylphosphate" evidence="17">
    <location>
        <position position="667"/>
    </location>
</feature>
<dbReference type="InterPro" id="IPR005467">
    <property type="entry name" value="His_kinase_dom"/>
</dbReference>
<keyword evidence="8" id="KW-0547">Nucleotide-binding</keyword>
<dbReference type="InterPro" id="IPR008207">
    <property type="entry name" value="Sig_transdc_His_kin_Hpt_dom"/>
</dbReference>
<proteinExistence type="predicted"/>
<dbReference type="SMART" id="SM00073">
    <property type="entry name" value="HPT"/>
    <property type="match status" value="1"/>
</dbReference>
<evidence type="ECO:0000256" key="9">
    <source>
        <dbReference type="ARBA" id="ARBA00022777"/>
    </source>
</evidence>
<keyword evidence="10" id="KW-0067">ATP-binding</keyword>
<dbReference type="GO" id="GO:0005886">
    <property type="term" value="C:plasma membrane"/>
    <property type="evidence" value="ECO:0007669"/>
    <property type="project" value="UniProtKB-SubCell"/>
</dbReference>
<sequence>MQRSLFSRFSLHFTLVLVFALLAALAQWTAFRVSRETLKATVDAQEIEKIQTVGRVLLELLEAHAERARLTARLIALGDSLGKYLASSRGGDAAMKLRQSLDDARVASEHGHIEVTDNREIVLYRSDDGEPVGDRSSAWGVFEALQGESILATELAAGILTVRAIEPIALQGQLLGTICVGFRVDSALLEKLGRELAAELFLVARTGQVLAASTTRSRSLDPVLIQEALTQKIPVFRQSRESHESVGYLPLTIIDTAYVVVAVLDSSTAYRRLDEGQERAAVYTLVILLGCSLLAILLLRWTLHPLFALRNKAEGLALELTGSGIAVESGNEVQVVVNVLETLTSRLVARNTELLEAKQLAEAASRAKSRFLSNMSHEIRTPLNGILGMAEILERTPLNAEQERYVRAIGSAGRSLHELLGDILDLAKIEAGKVVIEQIDFDLQALLGQLADIFRELASARSNTLITDFRIPARLALNGDPTRLRQILSNLISNAIKFSEGGTITFCVSPLDPRPDDDRLWLRCSVSDTGIGIAPEAIAGLFKPFVQADQSTTRRFGGSGLGLVICRHFAELMGGAISVDSTLGQGSTFTIDLPFARAVAPLPEPATAARSVEKINARILVAEDNPVNQVVIKAILGQLGATVTIAENGALAVEVLQQSAFDLVLMDCQMPVLDGYGATAAIRALPPPWSRVPIVALTANALPEDRQRCLDAGMNDYLSKPVRIEPLLSCLLHWLPAGASASASASPQPTTLPVQASPASASLLDRSALVDNPSFNRPGMGKLVERVIALYLDDTPKLIATIRLRLPEPAWPEVTRAAHSLKSSSAAIGLASVSARAARIETLARQQDAVEVAAALPGLEEEFAQAVPELRAELERLTGKPLLT</sequence>
<feature type="domain" description="Histidine kinase" evidence="19">
    <location>
        <begin position="374"/>
        <end position="597"/>
    </location>
</feature>
<evidence type="ECO:0000313" key="22">
    <source>
        <dbReference type="EMBL" id="TMQ76904.1"/>
    </source>
</evidence>
<keyword evidence="13 18" id="KW-0472">Membrane</keyword>
<dbReference type="EMBL" id="SWAD01000037">
    <property type="protein sequence ID" value="TMQ76904.1"/>
    <property type="molecule type" value="Genomic_DNA"/>
</dbReference>
<feature type="domain" description="Response regulatory" evidence="20">
    <location>
        <begin position="618"/>
        <end position="735"/>
    </location>
</feature>
<dbReference type="CDD" id="cd17546">
    <property type="entry name" value="REC_hyHK_CKI1_RcsC-like"/>
    <property type="match status" value="1"/>
</dbReference>
<dbReference type="Gene3D" id="1.10.287.130">
    <property type="match status" value="1"/>
</dbReference>
<dbReference type="PANTHER" id="PTHR45339:SF1">
    <property type="entry name" value="HYBRID SIGNAL TRANSDUCTION HISTIDINE KINASE J"/>
    <property type="match status" value="1"/>
</dbReference>
<keyword evidence="23" id="KW-1185">Reference proteome</keyword>
<dbReference type="InterPro" id="IPR036097">
    <property type="entry name" value="HisK_dim/P_sf"/>
</dbReference>
<evidence type="ECO:0000256" key="3">
    <source>
        <dbReference type="ARBA" id="ARBA00012438"/>
    </source>
</evidence>
<dbReference type="Proteomes" id="UP000306324">
    <property type="component" value="Unassembled WGS sequence"/>
</dbReference>
<evidence type="ECO:0000256" key="12">
    <source>
        <dbReference type="ARBA" id="ARBA00023012"/>
    </source>
</evidence>
<dbReference type="InterPro" id="IPR036641">
    <property type="entry name" value="HPT_dom_sf"/>
</dbReference>
<comment type="catalytic activity">
    <reaction evidence="1">
        <text>ATP + protein L-histidine = ADP + protein N-phospho-L-histidine.</text>
        <dbReference type="EC" id="2.7.13.3"/>
    </reaction>
</comment>
<name>A0A5S4ENC1_9PROT</name>
<gene>
    <name evidence="22" type="ORF">ACCUM_3777</name>
</gene>
<dbReference type="Pfam" id="PF00512">
    <property type="entry name" value="HisKA"/>
    <property type="match status" value="1"/>
</dbReference>
<evidence type="ECO:0000256" key="11">
    <source>
        <dbReference type="ARBA" id="ARBA00022989"/>
    </source>
</evidence>
<dbReference type="OrthoDB" id="5290456at2"/>
<dbReference type="CDD" id="cd16922">
    <property type="entry name" value="HATPase_EvgS-ArcB-TorS-like"/>
    <property type="match status" value="1"/>
</dbReference>
<dbReference type="InterPro" id="IPR036890">
    <property type="entry name" value="HATPase_C_sf"/>
</dbReference>
<dbReference type="Gene3D" id="3.30.565.10">
    <property type="entry name" value="Histidine kinase-like ATPase, C-terminal domain"/>
    <property type="match status" value="1"/>
</dbReference>
<keyword evidence="12" id="KW-0902">Two-component regulatory system</keyword>
<dbReference type="PRINTS" id="PR00344">
    <property type="entry name" value="BCTRLSENSOR"/>
</dbReference>
<comment type="function">
    <text evidence="14">Member of the two-component regulatory system BvgS/BvgA. Phosphorylates BvgA via a four-step phosphorelay in response to environmental signals.</text>
</comment>
<dbReference type="Gene3D" id="3.30.450.20">
    <property type="entry name" value="PAS domain"/>
    <property type="match status" value="1"/>
</dbReference>
<dbReference type="InterPro" id="IPR011006">
    <property type="entry name" value="CheY-like_superfamily"/>
</dbReference>
<dbReference type="GO" id="GO:0000155">
    <property type="term" value="F:phosphorelay sensor kinase activity"/>
    <property type="evidence" value="ECO:0007669"/>
    <property type="project" value="InterPro"/>
</dbReference>
<dbReference type="InterPro" id="IPR003661">
    <property type="entry name" value="HisK_dim/P_dom"/>
</dbReference>
<evidence type="ECO:0000259" key="20">
    <source>
        <dbReference type="PROSITE" id="PS50110"/>
    </source>
</evidence>
<dbReference type="EC" id="2.7.13.3" evidence="3"/>
<evidence type="ECO:0000256" key="4">
    <source>
        <dbReference type="ARBA" id="ARBA00022475"/>
    </source>
</evidence>
<dbReference type="PROSITE" id="PS50894">
    <property type="entry name" value="HPT"/>
    <property type="match status" value="1"/>
</dbReference>
<dbReference type="SUPFAM" id="SSF103190">
    <property type="entry name" value="Sensory domain-like"/>
    <property type="match status" value="1"/>
</dbReference>
<accession>A0A5S4ENC1</accession>
<keyword evidence="4" id="KW-1003">Cell membrane</keyword>
<dbReference type="RefSeq" id="WP_138678020.1">
    <property type="nucleotide sequence ID" value="NZ_SWAD01000037.1"/>
</dbReference>
<feature type="domain" description="HPt" evidence="21">
    <location>
        <begin position="780"/>
        <end position="877"/>
    </location>
</feature>
<evidence type="ECO:0000256" key="15">
    <source>
        <dbReference type="ARBA" id="ARBA00070152"/>
    </source>
</evidence>
<dbReference type="Pfam" id="PF02518">
    <property type="entry name" value="HATPase_c"/>
    <property type="match status" value="1"/>
</dbReference>
<dbReference type="PROSITE" id="PS50110">
    <property type="entry name" value="RESPONSE_REGULATORY"/>
    <property type="match status" value="1"/>
</dbReference>
<feature type="transmembrane region" description="Helical" evidence="18">
    <location>
        <begin position="247"/>
        <end position="268"/>
    </location>
</feature>
<evidence type="ECO:0000313" key="23">
    <source>
        <dbReference type="Proteomes" id="UP000306324"/>
    </source>
</evidence>
<dbReference type="InterPro" id="IPR004358">
    <property type="entry name" value="Sig_transdc_His_kin-like_C"/>
</dbReference>
<reference evidence="22 23" key="1">
    <citation type="submission" date="2019-04" db="EMBL/GenBank/DDBJ databases">
        <title>A novel phosphate-accumulating bacterium identified in bioreactor for phosphate removal from wastewater.</title>
        <authorList>
            <person name="Kotlyarov R.Y."/>
            <person name="Beletsky A.V."/>
            <person name="Kallistova A.Y."/>
            <person name="Dorofeev A.G."/>
            <person name="Nikolaev Y.Y."/>
            <person name="Pimenov N.V."/>
            <person name="Ravin N.V."/>
            <person name="Mardanov A.V."/>
        </authorList>
    </citation>
    <scope>NUCLEOTIDE SEQUENCE [LARGE SCALE GENOMIC DNA]</scope>
    <source>
        <strain evidence="22 23">Bin19</strain>
    </source>
</reference>
<evidence type="ECO:0000256" key="17">
    <source>
        <dbReference type="PROSITE-ProRule" id="PRU00169"/>
    </source>
</evidence>
<dbReference type="SUPFAM" id="SSF52172">
    <property type="entry name" value="CheY-like"/>
    <property type="match status" value="1"/>
</dbReference>
<feature type="modified residue" description="Phosphohistidine" evidence="16">
    <location>
        <position position="819"/>
    </location>
</feature>
<dbReference type="InterPro" id="IPR001789">
    <property type="entry name" value="Sig_transdc_resp-reg_receiver"/>
</dbReference>
<dbReference type="FunFam" id="1.10.287.130:FF:000004">
    <property type="entry name" value="Ethylene receptor 1"/>
    <property type="match status" value="1"/>
</dbReference>
<dbReference type="AlphaFoldDB" id="A0A5S4ENC1"/>
<comment type="subcellular location">
    <subcellularLocation>
        <location evidence="2">Cell membrane</location>
        <topology evidence="2">Multi-pass membrane protein</topology>
    </subcellularLocation>
</comment>
<dbReference type="Gene3D" id="1.20.120.160">
    <property type="entry name" value="HPT domain"/>
    <property type="match status" value="1"/>
</dbReference>
<dbReference type="PROSITE" id="PS50109">
    <property type="entry name" value="HIS_KIN"/>
    <property type="match status" value="1"/>
</dbReference>
<keyword evidence="11 18" id="KW-1133">Transmembrane helix</keyword>
<keyword evidence="7 18" id="KW-0812">Transmembrane</keyword>
<evidence type="ECO:0000256" key="8">
    <source>
        <dbReference type="ARBA" id="ARBA00022741"/>
    </source>
</evidence>
<evidence type="ECO:0000256" key="16">
    <source>
        <dbReference type="PROSITE-ProRule" id="PRU00110"/>
    </source>
</evidence>
<evidence type="ECO:0000256" key="14">
    <source>
        <dbReference type="ARBA" id="ARBA00058004"/>
    </source>
</evidence>
<evidence type="ECO:0000259" key="19">
    <source>
        <dbReference type="PROSITE" id="PS50109"/>
    </source>
</evidence>
<dbReference type="SMART" id="SM00388">
    <property type="entry name" value="HisKA"/>
    <property type="match status" value="1"/>
</dbReference>
<comment type="caution">
    <text evidence="22">The sequence shown here is derived from an EMBL/GenBank/DDBJ whole genome shotgun (WGS) entry which is preliminary data.</text>
</comment>
<dbReference type="Gene3D" id="3.40.50.2300">
    <property type="match status" value="1"/>
</dbReference>
<keyword evidence="9 22" id="KW-0418">Kinase</keyword>
<dbReference type="InterPro" id="IPR029151">
    <property type="entry name" value="Sensor-like_sf"/>
</dbReference>
<evidence type="ECO:0000256" key="6">
    <source>
        <dbReference type="ARBA" id="ARBA00022679"/>
    </source>
</evidence>
<dbReference type="CDD" id="cd00082">
    <property type="entry name" value="HisKA"/>
    <property type="match status" value="1"/>
</dbReference>
<evidence type="ECO:0000256" key="13">
    <source>
        <dbReference type="ARBA" id="ARBA00023136"/>
    </source>
</evidence>
<dbReference type="SUPFAM" id="SSF55874">
    <property type="entry name" value="ATPase domain of HSP90 chaperone/DNA topoisomerase II/histidine kinase"/>
    <property type="match status" value="1"/>
</dbReference>
<keyword evidence="6" id="KW-0808">Transferase</keyword>
<dbReference type="FunFam" id="3.30.565.10:FF:000010">
    <property type="entry name" value="Sensor histidine kinase RcsC"/>
    <property type="match status" value="1"/>
</dbReference>
<evidence type="ECO:0000256" key="2">
    <source>
        <dbReference type="ARBA" id="ARBA00004651"/>
    </source>
</evidence>
<dbReference type="InterPro" id="IPR003594">
    <property type="entry name" value="HATPase_dom"/>
</dbReference>
<evidence type="ECO:0000256" key="1">
    <source>
        <dbReference type="ARBA" id="ARBA00000085"/>
    </source>
</evidence>
<organism evidence="22 23">
    <name type="scientific">Candidatus Accumulibacter phosphatis</name>
    <dbReference type="NCBI Taxonomy" id="327160"/>
    <lineage>
        <taxon>Bacteria</taxon>
        <taxon>Pseudomonadati</taxon>
        <taxon>Pseudomonadota</taxon>
        <taxon>Betaproteobacteria</taxon>
        <taxon>Candidatus Accumulibacter</taxon>
    </lineage>
</organism>
<dbReference type="SUPFAM" id="SSF47384">
    <property type="entry name" value="Homodimeric domain of signal transducing histidine kinase"/>
    <property type="match status" value="1"/>
</dbReference>
<feature type="transmembrane region" description="Helical" evidence="18">
    <location>
        <begin position="280"/>
        <end position="303"/>
    </location>
</feature>
<dbReference type="PANTHER" id="PTHR45339">
    <property type="entry name" value="HYBRID SIGNAL TRANSDUCTION HISTIDINE KINASE J"/>
    <property type="match status" value="1"/>
</dbReference>
<keyword evidence="5 17" id="KW-0597">Phosphoprotein</keyword>
<evidence type="ECO:0000256" key="5">
    <source>
        <dbReference type="ARBA" id="ARBA00022553"/>
    </source>
</evidence>
<protein>
    <recommendedName>
        <fullName evidence="15">Virulence sensor protein BvgS</fullName>
        <ecNumber evidence="3">2.7.13.3</ecNumber>
    </recommendedName>
</protein>
<evidence type="ECO:0000256" key="18">
    <source>
        <dbReference type="SAM" id="Phobius"/>
    </source>
</evidence>
<evidence type="ECO:0000256" key="7">
    <source>
        <dbReference type="ARBA" id="ARBA00022692"/>
    </source>
</evidence>
<evidence type="ECO:0000259" key="21">
    <source>
        <dbReference type="PROSITE" id="PS50894"/>
    </source>
</evidence>
<dbReference type="GO" id="GO:0005524">
    <property type="term" value="F:ATP binding"/>
    <property type="evidence" value="ECO:0007669"/>
    <property type="project" value="UniProtKB-KW"/>
</dbReference>
<dbReference type="SMART" id="SM00448">
    <property type="entry name" value="REC"/>
    <property type="match status" value="1"/>
</dbReference>
<dbReference type="CDD" id="cd00088">
    <property type="entry name" value="HPT"/>
    <property type="match status" value="1"/>
</dbReference>
<dbReference type="SUPFAM" id="SSF47226">
    <property type="entry name" value="Histidine-containing phosphotransfer domain, HPT domain"/>
    <property type="match status" value="1"/>
</dbReference>